<name>A0ABT8WNS1_9FLAO</name>
<dbReference type="PROSITE" id="PS50234">
    <property type="entry name" value="VWFA"/>
    <property type="match status" value="1"/>
</dbReference>
<proteinExistence type="predicted"/>
<dbReference type="EMBL" id="JAUOEL010000003">
    <property type="protein sequence ID" value="MDO5974810.1"/>
    <property type="molecule type" value="Genomic_DNA"/>
</dbReference>
<dbReference type="PROSITE" id="PS51257">
    <property type="entry name" value="PROKAR_LIPOPROTEIN"/>
    <property type="match status" value="1"/>
</dbReference>
<dbReference type="Pfam" id="PF00092">
    <property type="entry name" value="VWA"/>
    <property type="match status" value="1"/>
</dbReference>
<comment type="caution">
    <text evidence="3">The sequence shown here is derived from an EMBL/GenBank/DDBJ whole genome shotgun (WGS) entry which is preliminary data.</text>
</comment>
<dbReference type="Gene3D" id="3.40.50.410">
    <property type="entry name" value="von Willebrand factor, type A domain"/>
    <property type="match status" value="1"/>
</dbReference>
<dbReference type="Proteomes" id="UP001176806">
    <property type="component" value="Unassembled WGS sequence"/>
</dbReference>
<dbReference type="InterPro" id="IPR036465">
    <property type="entry name" value="vWFA_dom_sf"/>
</dbReference>
<evidence type="ECO:0000313" key="3">
    <source>
        <dbReference type="EMBL" id="MDO5974810.1"/>
    </source>
</evidence>
<feature type="signal peptide" evidence="1">
    <location>
        <begin position="1"/>
        <end position="18"/>
    </location>
</feature>
<organism evidence="3 4">
    <name type="scientific">Flavivirga jejuensis</name>
    <dbReference type="NCBI Taxonomy" id="870487"/>
    <lineage>
        <taxon>Bacteria</taxon>
        <taxon>Pseudomonadati</taxon>
        <taxon>Bacteroidota</taxon>
        <taxon>Flavobacteriia</taxon>
        <taxon>Flavobacteriales</taxon>
        <taxon>Flavobacteriaceae</taxon>
        <taxon>Flavivirga</taxon>
    </lineage>
</organism>
<reference evidence="3" key="1">
    <citation type="submission" date="2023-07" db="EMBL/GenBank/DDBJ databases">
        <title>Two novel species in the genus Flavivirga.</title>
        <authorList>
            <person name="Kwon K."/>
        </authorList>
    </citation>
    <scope>NUCLEOTIDE SEQUENCE</scope>
    <source>
        <strain evidence="3">KACC 14158</strain>
    </source>
</reference>
<dbReference type="InterPro" id="IPR002035">
    <property type="entry name" value="VWF_A"/>
</dbReference>
<evidence type="ECO:0000259" key="2">
    <source>
        <dbReference type="PROSITE" id="PS50234"/>
    </source>
</evidence>
<dbReference type="RefSeq" id="WP_303301938.1">
    <property type="nucleotide sequence ID" value="NZ_BAABDA010000050.1"/>
</dbReference>
<keyword evidence="4" id="KW-1185">Reference proteome</keyword>
<feature type="domain" description="VWFA" evidence="2">
    <location>
        <begin position="113"/>
        <end position="277"/>
    </location>
</feature>
<evidence type="ECO:0000313" key="4">
    <source>
        <dbReference type="Proteomes" id="UP001176806"/>
    </source>
</evidence>
<evidence type="ECO:0000256" key="1">
    <source>
        <dbReference type="SAM" id="SignalP"/>
    </source>
</evidence>
<accession>A0ABT8WNS1</accession>
<feature type="chain" id="PRO_5045998716" evidence="1">
    <location>
        <begin position="19"/>
        <end position="325"/>
    </location>
</feature>
<dbReference type="CDD" id="cd00198">
    <property type="entry name" value="vWFA"/>
    <property type="match status" value="1"/>
</dbReference>
<sequence length="325" mass="35712">MKKIYLLTVLITTLFACSSDDSNDSLPEEAFENLNDVTTTSLETTIPRLEISQSNNNLMALLSVTDQDGIPLEQFTLGNYEIKITASGEDPVIINQNQITLSEFNNTNTDPLAMATTMDYSGSMDTNNIQDMEAALKNFINLKDDTDLMSIIKFASSIEEVQGFTSNKSLLQTAIDTQAYIGSYTAFYGACNLGLEEINKLSGVLPVVIGFTDGFDNNSTISLDNLILKSKSLNIPVYTVGFGSANQYSLDFLANKTGGRFFYAPTSEDISNLYEIINQQLRKLYILEWAISYPSGTVLTIEINTSYTSANGPFTDVSTKTITIQ</sequence>
<keyword evidence="1" id="KW-0732">Signal</keyword>
<gene>
    <name evidence="3" type="ORF">Q4Q40_11495</name>
</gene>
<protein>
    <submittedName>
        <fullName evidence="3">VWA domain-containing protein</fullName>
    </submittedName>
</protein>
<dbReference type="SUPFAM" id="SSF53300">
    <property type="entry name" value="vWA-like"/>
    <property type="match status" value="1"/>
</dbReference>
<dbReference type="SMART" id="SM00327">
    <property type="entry name" value="VWA"/>
    <property type="match status" value="1"/>
</dbReference>